<evidence type="ECO:0000313" key="1">
    <source>
        <dbReference type="EMBL" id="RXG90421.1"/>
    </source>
</evidence>
<dbReference type="Proteomes" id="UP000289946">
    <property type="component" value="Unassembled WGS sequence"/>
</dbReference>
<sequence length="82" mass="9143">MSSLKATSRFNQTGTFQLNVAEDNGLLNALRLCEASYNADVLPRDTVVMAPSEFYAAMCFRPSRTRPRTGAERARHFPYLAA</sequence>
<dbReference type="EMBL" id="RDRA01000017">
    <property type="protein sequence ID" value="RXG90421.1"/>
    <property type="molecule type" value="Genomic_DNA"/>
</dbReference>
<protein>
    <submittedName>
        <fullName evidence="1">Uncharacterized protein</fullName>
    </submittedName>
</protein>
<keyword evidence="2" id="KW-1185">Reference proteome</keyword>
<dbReference type="RefSeq" id="WP_128941577.1">
    <property type="nucleotide sequence ID" value="NZ_RDRA01000017.1"/>
</dbReference>
<comment type="caution">
    <text evidence="1">The sequence shown here is derived from an EMBL/GenBank/DDBJ whole genome shotgun (WGS) entry which is preliminary data.</text>
</comment>
<gene>
    <name evidence="1" type="ORF">EAS62_28350</name>
</gene>
<reference evidence="1 2" key="1">
    <citation type="submission" date="2018-10" db="EMBL/GenBank/DDBJ databases">
        <title>Bradyrhizobium sp. nov., isolated from effective nodules of peanut in China.</title>
        <authorList>
            <person name="Li Y."/>
        </authorList>
    </citation>
    <scope>NUCLEOTIDE SEQUENCE [LARGE SCALE GENOMIC DNA]</scope>
    <source>
        <strain evidence="1 2">CCBAU 51781</strain>
    </source>
</reference>
<accession>A0ABY0DGF2</accession>
<evidence type="ECO:0000313" key="2">
    <source>
        <dbReference type="Proteomes" id="UP000289946"/>
    </source>
</evidence>
<organism evidence="1 2">
    <name type="scientific">Bradyrhizobium zhanjiangense</name>
    <dbReference type="NCBI Taxonomy" id="1325107"/>
    <lineage>
        <taxon>Bacteria</taxon>
        <taxon>Pseudomonadati</taxon>
        <taxon>Pseudomonadota</taxon>
        <taxon>Alphaproteobacteria</taxon>
        <taxon>Hyphomicrobiales</taxon>
        <taxon>Nitrobacteraceae</taxon>
        <taxon>Bradyrhizobium</taxon>
    </lineage>
</organism>
<name>A0ABY0DGF2_9BRAD</name>
<proteinExistence type="predicted"/>